<dbReference type="EMBL" id="CADCSU010000174">
    <property type="protein sequence ID" value="CAA9203116.1"/>
    <property type="molecule type" value="Genomic_DNA"/>
</dbReference>
<evidence type="ECO:0000313" key="2">
    <source>
        <dbReference type="Proteomes" id="UP000479938"/>
    </source>
</evidence>
<reference evidence="1 2" key="1">
    <citation type="submission" date="2020-02" db="EMBL/GenBank/DDBJ databases">
        <authorList>
            <person name="Criscuolo A."/>
        </authorList>
    </citation>
    <scope>NUCLEOTIDE SEQUENCE [LARGE SCALE GENOMIC DNA]</scope>
    <source>
        <strain evidence="1">CIP105534</strain>
    </source>
</reference>
<protein>
    <submittedName>
        <fullName evidence="1">Uncharacterized protein</fullName>
    </submittedName>
</protein>
<organism evidence="1 2">
    <name type="scientific">Flavobacterium bizetiae</name>
    <dbReference type="NCBI Taxonomy" id="2704140"/>
    <lineage>
        <taxon>Bacteria</taxon>
        <taxon>Pseudomonadati</taxon>
        <taxon>Bacteroidota</taxon>
        <taxon>Flavobacteriia</taxon>
        <taxon>Flavobacteriales</taxon>
        <taxon>Flavobacteriaceae</taxon>
        <taxon>Flavobacterium</taxon>
    </lineage>
</organism>
<name>A0A6J4GY56_9FLAO</name>
<proteinExistence type="predicted"/>
<sequence>MNLHNLYVLIIILFVNLSFAQTLKITDFRKIINYSNASEHKQLSSKGFRLLNDSISTYHKKFKFNNPETKEIVELTLITDKEGGKFSSVIYFLPTEFTYKNFISTLPIYKFKYSKRNVCYQLPTSSYSGENIYLNGLIQLDEKKYYSLKYDHYVDKALSVPTIESITKPN</sequence>
<dbReference type="Proteomes" id="UP000479938">
    <property type="component" value="Unassembled WGS sequence"/>
</dbReference>
<gene>
    <name evidence="1" type="ORF">FLA105534_04440</name>
</gene>
<evidence type="ECO:0000313" key="1">
    <source>
        <dbReference type="EMBL" id="CAA9203116.1"/>
    </source>
</evidence>
<accession>A0A6J4GY56</accession>
<dbReference type="AlphaFoldDB" id="A0A6J4GY56"/>
<keyword evidence="2" id="KW-1185">Reference proteome</keyword>